<dbReference type="GO" id="GO:0005886">
    <property type="term" value="C:plasma membrane"/>
    <property type="evidence" value="ECO:0007669"/>
    <property type="project" value="TreeGrafter"/>
</dbReference>
<reference evidence="1" key="1">
    <citation type="submission" date="2021-06" db="EMBL/GenBank/DDBJ databases">
        <authorList>
            <person name="Kallberg Y."/>
            <person name="Tangrot J."/>
            <person name="Rosling A."/>
        </authorList>
    </citation>
    <scope>NUCLEOTIDE SEQUENCE</scope>
    <source>
        <strain evidence="1">AZ414A</strain>
    </source>
</reference>
<organism evidence="1 2">
    <name type="scientific">Diversispora eburnea</name>
    <dbReference type="NCBI Taxonomy" id="1213867"/>
    <lineage>
        <taxon>Eukaryota</taxon>
        <taxon>Fungi</taxon>
        <taxon>Fungi incertae sedis</taxon>
        <taxon>Mucoromycota</taxon>
        <taxon>Glomeromycotina</taxon>
        <taxon>Glomeromycetes</taxon>
        <taxon>Diversisporales</taxon>
        <taxon>Diversisporaceae</taxon>
        <taxon>Diversispora</taxon>
    </lineage>
</organism>
<comment type="caution">
    <text evidence="1">The sequence shown here is derived from an EMBL/GenBank/DDBJ whole genome shotgun (WGS) entry which is preliminary data.</text>
</comment>
<protein>
    <submittedName>
        <fullName evidence="1">8722_t:CDS:1</fullName>
    </submittedName>
</protein>
<dbReference type="Proteomes" id="UP000789706">
    <property type="component" value="Unassembled WGS sequence"/>
</dbReference>
<dbReference type="GO" id="GO:0005544">
    <property type="term" value="F:calcium-dependent phospholipid binding"/>
    <property type="evidence" value="ECO:0007669"/>
    <property type="project" value="InterPro"/>
</dbReference>
<evidence type="ECO:0000313" key="1">
    <source>
        <dbReference type="EMBL" id="CAG8667061.1"/>
    </source>
</evidence>
<dbReference type="InterPro" id="IPR045052">
    <property type="entry name" value="Copine"/>
</dbReference>
<dbReference type="GO" id="GO:0071277">
    <property type="term" value="P:cellular response to calcium ion"/>
    <property type="evidence" value="ECO:0007669"/>
    <property type="project" value="TreeGrafter"/>
</dbReference>
<dbReference type="EMBL" id="CAJVPK010009485">
    <property type="protein sequence ID" value="CAG8667061.1"/>
    <property type="molecule type" value="Genomic_DNA"/>
</dbReference>
<accession>A0A9N9HB78</accession>
<dbReference type="PANTHER" id="PTHR10857:SF106">
    <property type="entry name" value="C2 DOMAIN-CONTAINING PROTEIN"/>
    <property type="match status" value="1"/>
</dbReference>
<proteinExistence type="predicted"/>
<sequence>GAFLCFRKVSIDEPATFLDYIAGGIKINLVVAIDFTASNGDHRYSSSLHYNNTNVENSYQKAISSVYGFGAKFNGV</sequence>
<gene>
    <name evidence="1" type="ORF">DEBURN_LOCUS11966</name>
</gene>
<dbReference type="OrthoDB" id="5855668at2759"/>
<feature type="non-terminal residue" evidence="1">
    <location>
        <position position="76"/>
    </location>
</feature>
<dbReference type="PANTHER" id="PTHR10857">
    <property type="entry name" value="COPINE"/>
    <property type="match status" value="1"/>
</dbReference>
<keyword evidence="2" id="KW-1185">Reference proteome</keyword>
<feature type="non-terminal residue" evidence="1">
    <location>
        <position position="1"/>
    </location>
</feature>
<name>A0A9N9HB78_9GLOM</name>
<dbReference type="AlphaFoldDB" id="A0A9N9HB78"/>
<evidence type="ECO:0000313" key="2">
    <source>
        <dbReference type="Proteomes" id="UP000789706"/>
    </source>
</evidence>